<protein>
    <submittedName>
        <fullName evidence="2">Uncharacterized protein</fullName>
    </submittedName>
</protein>
<sequence length="154" mass="16923">MYSTEHWTQSRDSVRPLEHVIGSLSTMATGFLAETPSDPNLYSNPTRQLPHPHGPFPDRPLSALATLDSESPASVPGPICLINDSMPLPADNGCQPDMLNELTAAALSEAAHLPCSSRQGCRPWLAWQAQTICIRHVPSGIRHLTICERLYFLR</sequence>
<reference evidence="2 3" key="1">
    <citation type="submission" date="2014-02" db="EMBL/GenBank/DDBJ databases">
        <title>The genome sequence of Colletotrichum fioriniae PJ7.</title>
        <authorList>
            <person name="Baroncelli R."/>
            <person name="Thon M.R."/>
        </authorList>
    </citation>
    <scope>NUCLEOTIDE SEQUENCE [LARGE SCALE GENOMIC DNA]</scope>
    <source>
        <strain evidence="2 3">PJ7</strain>
    </source>
</reference>
<evidence type="ECO:0000256" key="1">
    <source>
        <dbReference type="SAM" id="MobiDB-lite"/>
    </source>
</evidence>
<dbReference type="Proteomes" id="UP000020467">
    <property type="component" value="Unassembled WGS sequence"/>
</dbReference>
<evidence type="ECO:0000313" key="3">
    <source>
        <dbReference type="Proteomes" id="UP000020467"/>
    </source>
</evidence>
<dbReference type="AlphaFoldDB" id="A0A010RY08"/>
<dbReference type="EMBL" id="JARH01000100">
    <property type="protein sequence ID" value="EXF85446.1"/>
    <property type="molecule type" value="Genomic_DNA"/>
</dbReference>
<name>A0A010RY08_9PEZI</name>
<accession>A0A010RY08</accession>
<dbReference type="KEGG" id="cfj:CFIO01_13740"/>
<comment type="caution">
    <text evidence="2">The sequence shown here is derived from an EMBL/GenBank/DDBJ whole genome shotgun (WGS) entry which is preliminary data.</text>
</comment>
<gene>
    <name evidence="2" type="ORF">CFIO01_13740</name>
</gene>
<proteinExistence type="predicted"/>
<evidence type="ECO:0000313" key="2">
    <source>
        <dbReference type="EMBL" id="EXF85446.1"/>
    </source>
</evidence>
<dbReference type="HOGENOM" id="CLU_1704082_0_0_1"/>
<organism evidence="2 3">
    <name type="scientific">Colletotrichum fioriniae PJ7</name>
    <dbReference type="NCBI Taxonomy" id="1445577"/>
    <lineage>
        <taxon>Eukaryota</taxon>
        <taxon>Fungi</taxon>
        <taxon>Dikarya</taxon>
        <taxon>Ascomycota</taxon>
        <taxon>Pezizomycotina</taxon>
        <taxon>Sordariomycetes</taxon>
        <taxon>Hypocreomycetidae</taxon>
        <taxon>Glomerellales</taxon>
        <taxon>Glomerellaceae</taxon>
        <taxon>Colletotrichum</taxon>
        <taxon>Colletotrichum acutatum species complex</taxon>
    </lineage>
</organism>
<feature type="compositionally biased region" description="Polar residues" evidence="1">
    <location>
        <begin position="37"/>
        <end position="47"/>
    </location>
</feature>
<keyword evidence="3" id="KW-1185">Reference proteome</keyword>
<feature type="region of interest" description="Disordered" evidence="1">
    <location>
        <begin position="35"/>
        <end position="55"/>
    </location>
</feature>